<feature type="domain" description="DOD-type homing endonuclease" evidence="14">
    <location>
        <begin position="390"/>
        <end position="536"/>
    </location>
</feature>
<dbReference type="SUPFAM" id="SSF55608">
    <property type="entry name" value="Homing endonucleases"/>
    <property type="match status" value="1"/>
</dbReference>
<dbReference type="InterPro" id="IPR050862">
    <property type="entry name" value="RdRp_reductase_class-2"/>
</dbReference>
<proteinExistence type="inferred from homology"/>
<dbReference type="Pfam" id="PF00317">
    <property type="entry name" value="Ribonuc_red_lgN"/>
    <property type="match status" value="1"/>
</dbReference>
<dbReference type="Gene3D" id="3.20.70.20">
    <property type="match status" value="2"/>
</dbReference>
<evidence type="ECO:0000256" key="4">
    <source>
        <dbReference type="ARBA" id="ARBA00022634"/>
    </source>
</evidence>
<dbReference type="Pfam" id="PF14528">
    <property type="entry name" value="LAGLIDADG_3"/>
    <property type="match status" value="1"/>
</dbReference>
<dbReference type="PANTHER" id="PTHR43371">
    <property type="entry name" value="VITAMIN B12-DEPENDENT RIBONUCLEOTIDE REDUCTASE"/>
    <property type="match status" value="1"/>
</dbReference>
<dbReference type="RefSeq" id="WP_006300529.1">
    <property type="nucleotide sequence ID" value="NZ_CM001022.1"/>
</dbReference>
<dbReference type="Gene3D" id="2.170.16.10">
    <property type="entry name" value="Hedgehog/Intein (Hint) domain"/>
    <property type="match status" value="2"/>
</dbReference>
<dbReference type="UniPathway" id="UPA00326"/>
<evidence type="ECO:0000256" key="1">
    <source>
        <dbReference type="ARBA" id="ARBA00001922"/>
    </source>
</evidence>
<dbReference type="EMBL" id="CM001022">
    <property type="protein sequence ID" value="EFQ23354.1"/>
    <property type="molecule type" value="Genomic_DNA"/>
</dbReference>
<dbReference type="Pfam" id="PF12637">
    <property type="entry name" value="TSCPD"/>
    <property type="match status" value="1"/>
</dbReference>
<evidence type="ECO:0000313" key="15">
    <source>
        <dbReference type="EMBL" id="EFQ23354.1"/>
    </source>
</evidence>
<comment type="similarity">
    <text evidence="13">Belongs to the ribonucleoside diphosphate reductase large chain family.</text>
</comment>
<dbReference type="PRINTS" id="PR00379">
    <property type="entry name" value="INTEIN"/>
</dbReference>
<dbReference type="GO" id="GO:0005524">
    <property type="term" value="F:ATP binding"/>
    <property type="evidence" value="ECO:0007669"/>
    <property type="project" value="InterPro"/>
</dbReference>
<dbReference type="EC" id="1.17.4.1" evidence="13"/>
<dbReference type="NCBIfam" id="TIGR01443">
    <property type="entry name" value="intein_Cterm"/>
    <property type="match status" value="1"/>
</dbReference>
<dbReference type="GO" id="GO:0016539">
    <property type="term" value="P:intein-mediated protein splicing"/>
    <property type="evidence" value="ECO:0007669"/>
    <property type="project" value="InterPro"/>
</dbReference>
<evidence type="ECO:0000256" key="3">
    <source>
        <dbReference type="ARBA" id="ARBA00022628"/>
    </source>
</evidence>
<dbReference type="SUPFAM" id="SSF51294">
    <property type="entry name" value="Hedgehog/intein (Hint) domain"/>
    <property type="match status" value="1"/>
</dbReference>
<dbReference type="InterPro" id="IPR004860">
    <property type="entry name" value="LAGLIDADG_dom"/>
</dbReference>
<comment type="function">
    <text evidence="11">Catalyzes the reduction of ribonucleotides to deoxyribonucleotides. May function to provide a pool of deoxyribonucleotide precursors for DNA repair during oxygen limitation and/or for immediate growth after restoration of oxygen.</text>
</comment>
<dbReference type="Pfam" id="PF02867">
    <property type="entry name" value="Ribonuc_red_lgC"/>
    <property type="match status" value="2"/>
</dbReference>
<evidence type="ECO:0000256" key="12">
    <source>
        <dbReference type="ARBA" id="ARBA00047754"/>
    </source>
</evidence>
<dbReference type="SUPFAM" id="SSF51998">
    <property type="entry name" value="PFL-like glycyl radical enzymes"/>
    <property type="match status" value="1"/>
</dbReference>
<name>E3CWA2_9BACT</name>
<dbReference type="PROSITE" id="PS50819">
    <property type="entry name" value="INTEIN_ENDONUCLEASE"/>
    <property type="match status" value="1"/>
</dbReference>
<evidence type="ECO:0000256" key="7">
    <source>
        <dbReference type="ARBA" id="ARBA00023000"/>
    </source>
</evidence>
<dbReference type="InterPro" id="IPR006142">
    <property type="entry name" value="INTEIN"/>
</dbReference>
<dbReference type="GO" id="GO:0004748">
    <property type="term" value="F:ribonucleoside-diphosphate reductase activity, thioredoxin disulfide as acceptor"/>
    <property type="evidence" value="ECO:0007669"/>
    <property type="project" value="UniProtKB-EC"/>
</dbReference>
<dbReference type="InterPro" id="IPR004042">
    <property type="entry name" value="Intein_endonuc_central"/>
</dbReference>
<dbReference type="PROSITE" id="PS50817">
    <property type="entry name" value="INTEIN_N_TER"/>
    <property type="match status" value="1"/>
</dbReference>
<dbReference type="PANTHER" id="PTHR43371:SF1">
    <property type="entry name" value="RIBONUCLEOSIDE-DIPHOSPHATE REDUCTASE"/>
    <property type="match status" value="1"/>
</dbReference>
<keyword evidence="4" id="KW-0237">DNA synthesis</keyword>
<dbReference type="InterPro" id="IPR013509">
    <property type="entry name" value="RNR_lsu_N"/>
</dbReference>
<keyword evidence="5" id="KW-0547">Nucleotide-binding</keyword>
<sequence length="1095" mass="119746">MTRPVPDLGENALKVLEKRYLRRDEAGNLAETPEGLFVRVAEAVAAPEAAHGGDPKAWAEVFYGLMARGDFLPNSPTLMNAGTPLGQLSACFVLPVGDSMEEIFDALKHTALVHKSGGGTGFDFSDLRPAGDRVRSTSGVASGPLSFLELFDRTTEVIKQGGMRRGANMGILEASHPDVMDFVRAKTEQGRLGNFNISVGVTDRFLRAVRDDGSWDLVNPRTGETVRTLPARELWRLLVDSAWRTGDPGLVFLDRIEEDNPTPHLGRLRSTNPCVTGDTWVLTDQGPRQVGRVAGLPLNVVVDGRVWRTEEEGFFPTGVRPVLRLVTREGYSLRLTGDHPVCRVVRCSRSSLKTRWTPAGDLKRGDRVLVNDHRSFPGWAGEYGEGEGYLLGLLVGDGTLKKDKAVLSVWSKEEDPQAQEGIRQIMQRARACAVRLGARRDFRGWMAVEGRGEYRLSTAALRRVAEDLGMGPGRKGITPELESRTSSSFVQGFLRGLFDADGSVQGTLAKGISLRLSQSDLPLLEGVQRLLLRLGIGSRIYRNRRSGGSKGLPDGRGGVREYTTKPQHELVVVRENLDLFWLRVGFGDSRKASALRRRLEGRRRLPYRERFLATVEELVPEGDAEVFDVRVPGCHAFDANGFLVHNCGEQPLLPYESCNLGSINLVRMADEAGELDWEKLDRTVRHAVRFLDDVIDANCYPLPEIAQRTRASRKIGLGIMGWADLLFLRRLRYGSPESLVLAGELMGFIRAVGHEASEALGEERGAFPAWEGSLHQRQGRRLRNATVTTLAPTGTISLLAGCSSGIEPAFSLALRRRAFESDTLVLLNPVFQRDLAILGEPGKDILARVLESGSLEGTDVPLWMKQTYVTAHEVSLEDHVRTQAAFQAHTDNGVSKTVNLPHEAGADQVERAFLLAHETGCKGITVYRDRCKETQVLYQGTGEVPSPGVPTKPKRRPAALTGSTVKVRTSFGNLYLTLNRLEGKPFELFATLGKSGRDTQAHTEALGRLVSLALRSGVPVRDVVGQLKGIGGSQPVFEGDGMVLSLPDAIAQGIERVLGETVEVSSGDMCPSCGAPLVHAEGCLRCVSCDYSKCL</sequence>
<dbReference type="CDD" id="cd00081">
    <property type="entry name" value="Hint"/>
    <property type="match status" value="1"/>
</dbReference>
<evidence type="ECO:0000256" key="13">
    <source>
        <dbReference type="RuleBase" id="RU003410"/>
    </source>
</evidence>
<evidence type="ECO:0000256" key="5">
    <source>
        <dbReference type="ARBA" id="ARBA00022741"/>
    </source>
</evidence>
<evidence type="ECO:0000259" key="14">
    <source>
        <dbReference type="PROSITE" id="PS50819"/>
    </source>
</evidence>
<evidence type="ECO:0000256" key="9">
    <source>
        <dbReference type="ARBA" id="ARBA00023116"/>
    </source>
</evidence>
<keyword evidence="6" id="KW-0068">Autocatalytic cleavage</keyword>
<dbReference type="eggNOG" id="COG0209">
    <property type="taxonomic scope" value="Bacteria"/>
</dbReference>
<dbReference type="GO" id="GO:0009263">
    <property type="term" value="P:deoxyribonucleotide biosynthetic process"/>
    <property type="evidence" value="ECO:0007669"/>
    <property type="project" value="UniProtKB-KW"/>
</dbReference>
<keyword evidence="8 13" id="KW-0560">Oxidoreductase</keyword>
<dbReference type="InterPro" id="IPR030934">
    <property type="entry name" value="Intein_C"/>
</dbReference>
<organism evidence="15 16">
    <name type="scientific">Aminomonas paucivorans DSM 12260</name>
    <dbReference type="NCBI Taxonomy" id="584708"/>
    <lineage>
        <taxon>Bacteria</taxon>
        <taxon>Thermotogati</taxon>
        <taxon>Synergistota</taxon>
        <taxon>Synergistia</taxon>
        <taxon>Synergistales</taxon>
        <taxon>Synergistaceae</taxon>
        <taxon>Aminomonas</taxon>
    </lineage>
</organism>
<dbReference type="SMART" id="SM00306">
    <property type="entry name" value="HintN"/>
    <property type="match status" value="1"/>
</dbReference>
<evidence type="ECO:0000256" key="10">
    <source>
        <dbReference type="ARBA" id="ARBA00023285"/>
    </source>
</evidence>
<protein>
    <recommendedName>
        <fullName evidence="13">Ribonucleoside-diphosphate reductase</fullName>
        <ecNumber evidence="13">1.17.4.1</ecNumber>
    </recommendedName>
</protein>
<comment type="function">
    <text evidence="13">Provides the precursors necessary for DNA synthesis. Catalyzes the biosynthesis of deoxyribonucleotides from the corresponding ribonucleotides.</text>
</comment>
<accession>E3CWA2</accession>
<reference evidence="15 16" key="1">
    <citation type="journal article" date="2010" name="Stand. Genomic Sci.">
        <title>Non-contiguous finished genome sequence of Aminomonas paucivorans type strain (GLU-3).</title>
        <authorList>
            <person name="Pitluck S."/>
            <person name="Yasawong M."/>
            <person name="Held B."/>
            <person name="Lapidus A."/>
            <person name="Nolan M."/>
            <person name="Copeland A."/>
            <person name="Lucas S."/>
            <person name="Del Rio T.G."/>
            <person name="Tice H."/>
            <person name="Cheng J.F."/>
            <person name="Chertkov O."/>
            <person name="Goodwin L."/>
            <person name="Tapia R."/>
            <person name="Han C."/>
            <person name="Liolios K."/>
            <person name="Ivanova N."/>
            <person name="Mavromatis K."/>
            <person name="Ovchinnikova G."/>
            <person name="Pati A."/>
            <person name="Chen A."/>
            <person name="Palaniappan K."/>
            <person name="Land M."/>
            <person name="Hauser L."/>
            <person name="Chang Y.J."/>
            <person name="Jeffries C.D."/>
            <person name="Pukall R."/>
            <person name="Spring S."/>
            <person name="Rohde M."/>
            <person name="Sikorski J."/>
            <person name="Goker M."/>
            <person name="Woyke T."/>
            <person name="Bristow J."/>
            <person name="Eisen J.A."/>
            <person name="Markowitz V."/>
            <person name="Hugenholtz P."/>
            <person name="Kyrpides N.C."/>
            <person name="Klenk H.P."/>
        </authorList>
    </citation>
    <scope>NUCLEOTIDE SEQUENCE [LARGE SCALE GENOMIC DNA]</scope>
    <source>
        <strain evidence="15 16">DSM 12260</strain>
    </source>
</reference>
<dbReference type="HOGENOM" id="CLU_000404_2_1_0"/>
<dbReference type="InterPro" id="IPR024434">
    <property type="entry name" value="TSCPD_dom"/>
</dbReference>
<dbReference type="PROSITE" id="PS50818">
    <property type="entry name" value="INTEIN_C_TER"/>
    <property type="match status" value="1"/>
</dbReference>
<dbReference type="InterPro" id="IPR000788">
    <property type="entry name" value="RNR_lg_C"/>
</dbReference>
<dbReference type="AlphaFoldDB" id="E3CWA2"/>
<keyword evidence="3" id="KW-0846">Cobalamin</keyword>
<comment type="cofactor">
    <cofactor evidence="1">
        <name>adenosylcob(III)alamin</name>
        <dbReference type="ChEBI" id="CHEBI:18408"/>
    </cofactor>
</comment>
<dbReference type="Proteomes" id="UP000005096">
    <property type="component" value="Chromosome"/>
</dbReference>
<gene>
    <name evidence="15" type="ORF">Apau_0927</name>
</gene>
<dbReference type="Gene3D" id="3.10.28.10">
    <property type="entry name" value="Homing endonucleases"/>
    <property type="match status" value="1"/>
</dbReference>
<comment type="similarity">
    <text evidence="2">Belongs to the ribonucleoside diphosphate reductase class-2 family.</text>
</comment>
<dbReference type="GO" id="GO:0071897">
    <property type="term" value="P:DNA biosynthetic process"/>
    <property type="evidence" value="ECO:0007669"/>
    <property type="project" value="UniProtKB-KW"/>
</dbReference>
<dbReference type="STRING" id="584708.Apau_0927"/>
<dbReference type="InterPro" id="IPR027434">
    <property type="entry name" value="Homing_endonucl"/>
</dbReference>
<dbReference type="SUPFAM" id="SSF48168">
    <property type="entry name" value="R1 subunit of ribonucleotide reductase, N-terminal domain"/>
    <property type="match status" value="1"/>
</dbReference>
<dbReference type="InterPro" id="IPR006141">
    <property type="entry name" value="Intein_N"/>
</dbReference>
<evidence type="ECO:0000256" key="8">
    <source>
        <dbReference type="ARBA" id="ARBA00023002"/>
    </source>
</evidence>
<dbReference type="InterPro" id="IPR036844">
    <property type="entry name" value="Hint_dom_sf"/>
</dbReference>
<comment type="catalytic activity">
    <reaction evidence="12 13">
        <text>a 2'-deoxyribonucleoside 5'-diphosphate + [thioredoxin]-disulfide + H2O = a ribonucleoside 5'-diphosphate + [thioredoxin]-dithiol</text>
        <dbReference type="Rhea" id="RHEA:23252"/>
        <dbReference type="Rhea" id="RHEA-COMP:10698"/>
        <dbReference type="Rhea" id="RHEA-COMP:10700"/>
        <dbReference type="ChEBI" id="CHEBI:15377"/>
        <dbReference type="ChEBI" id="CHEBI:29950"/>
        <dbReference type="ChEBI" id="CHEBI:50058"/>
        <dbReference type="ChEBI" id="CHEBI:57930"/>
        <dbReference type="ChEBI" id="CHEBI:73316"/>
        <dbReference type="EC" id="1.17.4.1"/>
    </reaction>
</comment>
<dbReference type="OrthoDB" id="9762933at2"/>
<evidence type="ECO:0000313" key="16">
    <source>
        <dbReference type="Proteomes" id="UP000005096"/>
    </source>
</evidence>
<dbReference type="InterPro" id="IPR003587">
    <property type="entry name" value="Hint_dom_N"/>
</dbReference>
<keyword evidence="7" id="KW-0651">Protein splicing</keyword>
<dbReference type="GO" id="GO:0031419">
    <property type="term" value="F:cobalamin binding"/>
    <property type="evidence" value="ECO:0007669"/>
    <property type="project" value="UniProtKB-KW"/>
</dbReference>
<evidence type="ECO:0000256" key="11">
    <source>
        <dbReference type="ARBA" id="ARBA00025437"/>
    </source>
</evidence>
<evidence type="ECO:0000256" key="6">
    <source>
        <dbReference type="ARBA" id="ARBA00022813"/>
    </source>
</evidence>
<keyword evidence="10" id="KW-0170">Cobalt</keyword>
<dbReference type="PaxDb" id="584708-Apau_0927"/>
<evidence type="ECO:0000256" key="2">
    <source>
        <dbReference type="ARBA" id="ARBA00007405"/>
    </source>
</evidence>
<dbReference type="GO" id="GO:0004519">
    <property type="term" value="F:endonuclease activity"/>
    <property type="evidence" value="ECO:0007669"/>
    <property type="project" value="InterPro"/>
</dbReference>
<dbReference type="InterPro" id="IPR008926">
    <property type="entry name" value="RNR_R1-su_N"/>
</dbReference>
<keyword evidence="16" id="KW-1185">Reference proteome</keyword>
<keyword evidence="9 13" id="KW-0215">Deoxyribonucleotide synthesis</keyword>